<dbReference type="KEGG" id="dvv:114335350"/>
<dbReference type="InterPro" id="IPR001314">
    <property type="entry name" value="Peptidase_S1A"/>
</dbReference>
<proteinExistence type="inferred from homology"/>
<dbReference type="SUPFAM" id="SSF50494">
    <property type="entry name" value="Trypsin-like serine proteases"/>
    <property type="match status" value="1"/>
</dbReference>
<dbReference type="InterPro" id="IPR051487">
    <property type="entry name" value="Ser/Thr_Proteases_Immune/Dev"/>
</dbReference>
<dbReference type="InterPro" id="IPR009003">
    <property type="entry name" value="Peptidase_S1_PA"/>
</dbReference>
<dbReference type="RefSeq" id="XP_028141378.1">
    <property type="nucleotide sequence ID" value="XM_028285577.1"/>
</dbReference>
<evidence type="ECO:0000313" key="5">
    <source>
        <dbReference type="EnsemblMetazoa" id="XP_028141378.1"/>
    </source>
</evidence>
<dbReference type="Proteomes" id="UP001652700">
    <property type="component" value="Unplaced"/>
</dbReference>
<dbReference type="Gene3D" id="2.40.10.10">
    <property type="entry name" value="Trypsin-like serine proteases"/>
    <property type="match status" value="2"/>
</dbReference>
<dbReference type="GeneID" id="114335350"/>
<evidence type="ECO:0000256" key="1">
    <source>
        <dbReference type="ARBA" id="ARBA00023157"/>
    </source>
</evidence>
<dbReference type="AlphaFoldDB" id="A0A6P7G967"/>
<feature type="chain" id="PRO_5028476004" evidence="3">
    <location>
        <begin position="25"/>
        <end position="315"/>
    </location>
</feature>
<dbReference type="InParanoid" id="A0A6P7G967"/>
<dbReference type="PANTHER" id="PTHR24256">
    <property type="entry name" value="TRYPTASE-RELATED"/>
    <property type="match status" value="1"/>
</dbReference>
<dbReference type="EnsemblMetazoa" id="XM_028285577.2">
    <property type="protein sequence ID" value="XP_028141378.1"/>
    <property type="gene ID" value="LOC114335350"/>
</dbReference>
<name>A0A6P7G967_DIAVI</name>
<dbReference type="GO" id="GO:0004252">
    <property type="term" value="F:serine-type endopeptidase activity"/>
    <property type="evidence" value="ECO:0007669"/>
    <property type="project" value="InterPro"/>
</dbReference>
<protein>
    <submittedName>
        <fullName evidence="7">Phenoloxidase-activating factor 3-like</fullName>
    </submittedName>
</protein>
<gene>
    <name evidence="7" type="primary">LOC114335350</name>
</gene>
<keyword evidence="6" id="KW-1185">Reference proteome</keyword>
<organism evidence="7">
    <name type="scientific">Diabrotica virgifera virgifera</name>
    <name type="common">western corn rootworm</name>
    <dbReference type="NCBI Taxonomy" id="50390"/>
    <lineage>
        <taxon>Eukaryota</taxon>
        <taxon>Metazoa</taxon>
        <taxon>Ecdysozoa</taxon>
        <taxon>Arthropoda</taxon>
        <taxon>Hexapoda</taxon>
        <taxon>Insecta</taxon>
        <taxon>Pterygota</taxon>
        <taxon>Neoptera</taxon>
        <taxon>Endopterygota</taxon>
        <taxon>Coleoptera</taxon>
        <taxon>Polyphaga</taxon>
        <taxon>Cucujiformia</taxon>
        <taxon>Chrysomeloidea</taxon>
        <taxon>Chrysomelidae</taxon>
        <taxon>Galerucinae</taxon>
        <taxon>Diabroticina</taxon>
        <taxon>Diabroticites</taxon>
        <taxon>Diabrotica</taxon>
    </lineage>
</organism>
<accession>A0A6P7G967</accession>
<evidence type="ECO:0000313" key="6">
    <source>
        <dbReference type="Proteomes" id="UP001652700"/>
    </source>
</evidence>
<keyword evidence="1" id="KW-1015">Disulfide bond</keyword>
<dbReference type="FunFam" id="2.40.10.10:FF:000068">
    <property type="entry name" value="transmembrane protease serine 2"/>
    <property type="match status" value="1"/>
</dbReference>
<feature type="domain" description="Peptidase S1" evidence="4">
    <location>
        <begin position="58"/>
        <end position="307"/>
    </location>
</feature>
<dbReference type="PRINTS" id="PR00722">
    <property type="entry name" value="CHYMOTRYPSIN"/>
</dbReference>
<dbReference type="PROSITE" id="PS50240">
    <property type="entry name" value="TRYPSIN_DOM"/>
    <property type="match status" value="1"/>
</dbReference>
<evidence type="ECO:0000256" key="2">
    <source>
        <dbReference type="ARBA" id="ARBA00024195"/>
    </source>
</evidence>
<evidence type="ECO:0000313" key="7">
    <source>
        <dbReference type="RefSeq" id="XP_028141378.1"/>
    </source>
</evidence>
<dbReference type="InterPro" id="IPR043504">
    <property type="entry name" value="Peptidase_S1_PA_chymotrypsin"/>
</dbReference>
<dbReference type="Pfam" id="PF00089">
    <property type="entry name" value="Trypsin"/>
    <property type="match status" value="1"/>
</dbReference>
<evidence type="ECO:0000259" key="4">
    <source>
        <dbReference type="PROSITE" id="PS50240"/>
    </source>
</evidence>
<keyword evidence="3" id="KW-0732">Signal</keyword>
<dbReference type="SMART" id="SM00020">
    <property type="entry name" value="Tryp_SPc"/>
    <property type="match status" value="1"/>
</dbReference>
<reference evidence="7" key="1">
    <citation type="submission" date="2025-04" db="UniProtKB">
        <authorList>
            <consortium name="RefSeq"/>
        </authorList>
    </citation>
    <scope>IDENTIFICATION</scope>
    <source>
        <tissue evidence="7">Whole insect</tissue>
    </source>
</reference>
<evidence type="ECO:0000256" key="3">
    <source>
        <dbReference type="SAM" id="SignalP"/>
    </source>
</evidence>
<dbReference type="GO" id="GO:0006508">
    <property type="term" value="P:proteolysis"/>
    <property type="evidence" value="ECO:0007669"/>
    <property type="project" value="InterPro"/>
</dbReference>
<feature type="signal peptide" evidence="3">
    <location>
        <begin position="1"/>
        <end position="24"/>
    </location>
</feature>
<dbReference type="InterPro" id="IPR001254">
    <property type="entry name" value="Trypsin_dom"/>
</dbReference>
<reference evidence="5" key="2">
    <citation type="submission" date="2025-05" db="UniProtKB">
        <authorList>
            <consortium name="EnsemblMetazoa"/>
        </authorList>
    </citation>
    <scope>IDENTIFICATION</scope>
</reference>
<comment type="similarity">
    <text evidence="2">Belongs to the peptidase S1 family. CLIP subfamily.</text>
</comment>
<sequence length="315" mass="35257">MKMYSASFLVWLLYFYLNFEKGNSQDSSPGARANAMCEIYTANAKKNNICPISNLNPIISRAVPAETGEFPHMVEIGYKIDNDTEWYCSGFIISKNDVLTATNCALYRRGIDLYLTEKVIRAGVTDQKDLSNAQIRNIKSIIFHAEYERHVKNDIALIKVKEDFIFNKFVGPVCLYTNENNPDGKGIQTGWGPISSIQQPQQMLKFFVYFITDHSCINTVVQNTNREAEGILNGTLVCAGGNPNIDYCQVDATGPLHINRSDSTGSNCMYDIVGIQSLGASCGISQALPSVFTKISHYIQWIEDKVWPENEIENS</sequence>
<dbReference type="OrthoDB" id="10061449at2759"/>